<gene>
    <name evidence="6" type="ORF">A2116_00145</name>
</gene>
<evidence type="ECO:0000259" key="4">
    <source>
        <dbReference type="Pfam" id="PF02875"/>
    </source>
</evidence>
<organism evidence="6 7">
    <name type="scientific">Candidatus Jorgensenbacteria bacterium GWA1_49_17</name>
    <dbReference type="NCBI Taxonomy" id="1798467"/>
    <lineage>
        <taxon>Bacteria</taxon>
        <taxon>Candidatus Joergenseniibacteriota</taxon>
    </lineage>
</organism>
<evidence type="ECO:0000256" key="2">
    <source>
        <dbReference type="ARBA" id="ARBA00022741"/>
    </source>
</evidence>
<dbReference type="PANTHER" id="PTHR43024:SF1">
    <property type="entry name" value="UDP-N-ACETYLMURAMOYL-TRIPEPTIDE--D-ALANYL-D-ALANINE LIGASE"/>
    <property type="match status" value="1"/>
</dbReference>
<reference evidence="6 7" key="1">
    <citation type="journal article" date="2016" name="Nat. Commun.">
        <title>Thousands of microbial genomes shed light on interconnected biogeochemical processes in an aquifer system.</title>
        <authorList>
            <person name="Anantharaman K."/>
            <person name="Brown C.T."/>
            <person name="Hug L.A."/>
            <person name="Sharon I."/>
            <person name="Castelle C.J."/>
            <person name="Probst A.J."/>
            <person name="Thomas B.C."/>
            <person name="Singh A."/>
            <person name="Wilkins M.J."/>
            <person name="Karaoz U."/>
            <person name="Brodie E.L."/>
            <person name="Williams K.H."/>
            <person name="Hubbard S.S."/>
            <person name="Banfield J.F."/>
        </authorList>
    </citation>
    <scope>NUCLEOTIDE SEQUENCE [LARGE SCALE GENOMIC DNA]</scope>
</reference>
<accession>A0A1F6BT91</accession>
<keyword evidence="3" id="KW-0067">ATP-binding</keyword>
<feature type="domain" description="Mur ligase C-terminal" evidence="4">
    <location>
        <begin position="271"/>
        <end position="395"/>
    </location>
</feature>
<dbReference type="InterPro" id="IPR051046">
    <property type="entry name" value="MurCDEF_CellWall_CoF430Synth"/>
</dbReference>
<sequence>MRFLFLPILKFLMRWLAELTLARYEPGIVGITGSVGKTSIKAAVKAVLGSDRRVRASGKSFNNELGLPITILGDWESTEGLFFWPKVLASGVLQLLFKNPSYPHIIVLEYGIDRPGDMDYLLRIARPQIGIVSALGEIPVHVEFFAGPEAVRREKAKMVGALPVTGFAILNGDDESVMEMRAETRAHPLTFGFSRGVEVRISGMQNRLDKKFKGVSFKLSYGGASVPVKLGGVFGRSHAYAAAAACATGLIYGMNLGKMAEAIQNYRPVPGRLCLVPGIKESFLIDDTYNSSPVAAYEALSVLGGLKAKRKIAVLGDMLELGKYTMEAHEGVGKLIPKSADILFTVGNRAKFIAERAVKSGFSKKKVMTFMDVGEAGLELQRKMQKGDLILVKGSQGVRMEKIVKEVMAEPQRARELLVRQSPVWLRRHGLYG</sequence>
<proteinExistence type="predicted"/>
<comment type="caution">
    <text evidence="6">The sequence shown here is derived from an EMBL/GenBank/DDBJ whole genome shotgun (WGS) entry which is preliminary data.</text>
</comment>
<dbReference type="Pfam" id="PF02875">
    <property type="entry name" value="Mur_ligase_C"/>
    <property type="match status" value="1"/>
</dbReference>
<dbReference type="InterPro" id="IPR036615">
    <property type="entry name" value="Mur_ligase_C_dom_sf"/>
</dbReference>
<dbReference type="InterPro" id="IPR013221">
    <property type="entry name" value="Mur_ligase_cen"/>
</dbReference>
<dbReference type="AlphaFoldDB" id="A0A1F6BT91"/>
<dbReference type="InterPro" id="IPR036565">
    <property type="entry name" value="Mur-like_cat_sf"/>
</dbReference>
<dbReference type="Gene3D" id="3.90.190.20">
    <property type="entry name" value="Mur ligase, C-terminal domain"/>
    <property type="match status" value="1"/>
</dbReference>
<dbReference type="SUPFAM" id="SSF53623">
    <property type="entry name" value="MurD-like peptide ligases, catalytic domain"/>
    <property type="match status" value="1"/>
</dbReference>
<evidence type="ECO:0000256" key="1">
    <source>
        <dbReference type="ARBA" id="ARBA00022598"/>
    </source>
</evidence>
<dbReference type="EMBL" id="MFKG01000026">
    <property type="protein sequence ID" value="OGG40048.1"/>
    <property type="molecule type" value="Genomic_DNA"/>
</dbReference>
<dbReference type="Pfam" id="PF08245">
    <property type="entry name" value="Mur_ligase_M"/>
    <property type="match status" value="1"/>
</dbReference>
<evidence type="ECO:0000259" key="5">
    <source>
        <dbReference type="Pfam" id="PF08245"/>
    </source>
</evidence>
<dbReference type="Proteomes" id="UP000179368">
    <property type="component" value="Unassembled WGS sequence"/>
</dbReference>
<evidence type="ECO:0000256" key="3">
    <source>
        <dbReference type="ARBA" id="ARBA00022840"/>
    </source>
</evidence>
<evidence type="ECO:0000313" key="6">
    <source>
        <dbReference type="EMBL" id="OGG40048.1"/>
    </source>
</evidence>
<dbReference type="Gene3D" id="3.40.1190.10">
    <property type="entry name" value="Mur-like, catalytic domain"/>
    <property type="match status" value="1"/>
</dbReference>
<dbReference type="SUPFAM" id="SSF53244">
    <property type="entry name" value="MurD-like peptide ligases, peptide-binding domain"/>
    <property type="match status" value="1"/>
</dbReference>
<evidence type="ECO:0008006" key="8">
    <source>
        <dbReference type="Google" id="ProtNLM"/>
    </source>
</evidence>
<dbReference type="PANTHER" id="PTHR43024">
    <property type="entry name" value="UDP-N-ACETYLMURAMOYL-TRIPEPTIDE--D-ALANYL-D-ALANINE LIGASE"/>
    <property type="match status" value="1"/>
</dbReference>
<name>A0A1F6BT91_9BACT</name>
<dbReference type="GO" id="GO:0016881">
    <property type="term" value="F:acid-amino acid ligase activity"/>
    <property type="evidence" value="ECO:0007669"/>
    <property type="project" value="InterPro"/>
</dbReference>
<dbReference type="GO" id="GO:0005524">
    <property type="term" value="F:ATP binding"/>
    <property type="evidence" value="ECO:0007669"/>
    <property type="project" value="UniProtKB-KW"/>
</dbReference>
<keyword evidence="2" id="KW-0547">Nucleotide-binding</keyword>
<feature type="domain" description="Mur ligase central" evidence="5">
    <location>
        <begin position="93"/>
        <end position="247"/>
    </location>
</feature>
<evidence type="ECO:0000313" key="7">
    <source>
        <dbReference type="Proteomes" id="UP000179368"/>
    </source>
</evidence>
<dbReference type="InterPro" id="IPR004101">
    <property type="entry name" value="Mur_ligase_C"/>
</dbReference>
<protein>
    <recommendedName>
        <fullName evidence="8">UDP-N-acetylmuramoyl-tripeptide--D-alanyl-D-alanine ligase</fullName>
    </recommendedName>
</protein>
<keyword evidence="1" id="KW-0436">Ligase</keyword>